<feature type="region of interest" description="Disordered" evidence="1">
    <location>
        <begin position="1"/>
        <end position="31"/>
    </location>
</feature>
<proteinExistence type="predicted"/>
<feature type="region of interest" description="Disordered" evidence="1">
    <location>
        <begin position="49"/>
        <end position="69"/>
    </location>
</feature>
<dbReference type="Proteomes" id="UP000664534">
    <property type="component" value="Unassembled WGS sequence"/>
</dbReference>
<evidence type="ECO:0000313" key="3">
    <source>
        <dbReference type="Proteomes" id="UP000664534"/>
    </source>
</evidence>
<dbReference type="EMBL" id="CAJPDT010000002">
    <property type="protein sequence ID" value="CAF9906102.1"/>
    <property type="molecule type" value="Genomic_DNA"/>
</dbReference>
<name>A0A8H3EI33_9LECA</name>
<accession>A0A8H3EI33</accession>
<keyword evidence="3" id="KW-1185">Reference proteome</keyword>
<feature type="compositionally biased region" description="Basic and acidic residues" evidence="1">
    <location>
        <begin position="1"/>
        <end position="12"/>
    </location>
</feature>
<organism evidence="2 3">
    <name type="scientific">Imshaugia aleurites</name>
    <dbReference type="NCBI Taxonomy" id="172621"/>
    <lineage>
        <taxon>Eukaryota</taxon>
        <taxon>Fungi</taxon>
        <taxon>Dikarya</taxon>
        <taxon>Ascomycota</taxon>
        <taxon>Pezizomycotina</taxon>
        <taxon>Lecanoromycetes</taxon>
        <taxon>OSLEUM clade</taxon>
        <taxon>Lecanoromycetidae</taxon>
        <taxon>Lecanorales</taxon>
        <taxon>Lecanorineae</taxon>
        <taxon>Parmeliaceae</taxon>
        <taxon>Imshaugia</taxon>
    </lineage>
</organism>
<comment type="caution">
    <text evidence="2">The sequence shown here is derived from an EMBL/GenBank/DDBJ whole genome shotgun (WGS) entry which is preliminary data.</text>
</comment>
<reference evidence="2" key="1">
    <citation type="submission" date="2021-03" db="EMBL/GenBank/DDBJ databases">
        <authorList>
            <person name="Tagirdzhanova G."/>
        </authorList>
    </citation>
    <scope>NUCLEOTIDE SEQUENCE</scope>
</reference>
<evidence type="ECO:0000256" key="1">
    <source>
        <dbReference type="SAM" id="MobiDB-lite"/>
    </source>
</evidence>
<dbReference type="AlphaFoldDB" id="A0A8H3EI33"/>
<dbReference type="OrthoDB" id="5391275at2759"/>
<sequence>MSEPASLHHDILNHQNPNKKTDNHNHSPIPHLQITIHSTNGTDLSSSIPTLHSHTPLSTHQRRSSASVPIQTCPTIDTTYRSWCQHGQSAQSYEALCQDPGQTDPIERTHIGQGSCATDEICVGGSVVGDDGDEDAPNQAYCVSTDRFVNIGHDPSDEEGENGISSGVVTAGFNAALYNNNGSHLGIEALVTDADKRTSLYATSMVMQAQAYNGLWRTVAHGIIDCIGCSSVSFAPFPVSAQRVKVDVVLPAESPTGLLWLASYSY</sequence>
<evidence type="ECO:0000313" key="2">
    <source>
        <dbReference type="EMBL" id="CAF9906102.1"/>
    </source>
</evidence>
<protein>
    <submittedName>
        <fullName evidence="2">Uncharacterized protein</fullName>
    </submittedName>
</protein>
<gene>
    <name evidence="2" type="ORF">IMSHALPRED_004079</name>
</gene>